<proteinExistence type="predicted"/>
<dbReference type="CDD" id="cd06170">
    <property type="entry name" value="LuxR_C_like"/>
    <property type="match status" value="1"/>
</dbReference>
<feature type="modified residue" description="4-aspartylphosphate" evidence="3">
    <location>
        <position position="54"/>
    </location>
</feature>
<dbReference type="Pfam" id="PF00072">
    <property type="entry name" value="Response_reg"/>
    <property type="match status" value="1"/>
</dbReference>
<feature type="domain" description="Response regulatory" evidence="5">
    <location>
        <begin position="4"/>
        <end position="119"/>
    </location>
</feature>
<evidence type="ECO:0000259" key="5">
    <source>
        <dbReference type="PROSITE" id="PS50110"/>
    </source>
</evidence>
<dbReference type="PROSITE" id="PS50043">
    <property type="entry name" value="HTH_LUXR_2"/>
    <property type="match status" value="1"/>
</dbReference>
<dbReference type="SMART" id="SM00421">
    <property type="entry name" value="HTH_LUXR"/>
    <property type="match status" value="1"/>
</dbReference>
<reference evidence="7" key="1">
    <citation type="submission" date="2017-06" db="EMBL/GenBank/DDBJ databases">
        <authorList>
            <person name="Varghese N."/>
            <person name="Submissions S."/>
        </authorList>
    </citation>
    <scope>NUCLEOTIDE SEQUENCE [LARGE SCALE GENOMIC DNA]</scope>
    <source>
        <strain evidence="7">Ca-68</strain>
    </source>
</reference>
<evidence type="ECO:0000313" key="7">
    <source>
        <dbReference type="Proteomes" id="UP000198305"/>
    </source>
</evidence>
<organism evidence="6 7">
    <name type="scientific">Methylobacillus rhizosphaerae</name>
    <dbReference type="NCBI Taxonomy" id="551994"/>
    <lineage>
        <taxon>Bacteria</taxon>
        <taxon>Pseudomonadati</taxon>
        <taxon>Pseudomonadota</taxon>
        <taxon>Betaproteobacteria</taxon>
        <taxon>Nitrosomonadales</taxon>
        <taxon>Methylophilaceae</taxon>
        <taxon>Methylobacillus</taxon>
    </lineage>
</organism>
<dbReference type="Pfam" id="PF00196">
    <property type="entry name" value="GerE"/>
    <property type="match status" value="1"/>
</dbReference>
<dbReference type="PROSITE" id="PS50110">
    <property type="entry name" value="RESPONSE_REGULATORY"/>
    <property type="match status" value="1"/>
</dbReference>
<keyword evidence="7" id="KW-1185">Reference proteome</keyword>
<dbReference type="SUPFAM" id="SSF46894">
    <property type="entry name" value="C-terminal effector domain of the bipartite response regulators"/>
    <property type="match status" value="1"/>
</dbReference>
<gene>
    <name evidence="6" type="ORF">SAMN05192560_0981</name>
</gene>
<dbReference type="SMART" id="SM00448">
    <property type="entry name" value="REC"/>
    <property type="match status" value="1"/>
</dbReference>
<evidence type="ECO:0000256" key="2">
    <source>
        <dbReference type="ARBA" id="ARBA00023125"/>
    </source>
</evidence>
<sequence>MAQKILLADDHAVVRSGLRTLLENVGYQIIAEAENGERACILWQEHHPDLGILDLDMPGIGGLESLNRIIARDANARLIIFSMHNDNIYAARAMQAGAKGYVVKTDAPEVLLEAVKQVLRGGRYIGHELAQHLAMDRFSPTENPLEKLSPREFEVFRRIAEGVSLSGIAEQLHIGYKTAANIQTQVRQKLNVQTTGQLVHLAIRFGITQQRD</sequence>
<dbReference type="InterPro" id="IPR039420">
    <property type="entry name" value="WalR-like"/>
</dbReference>
<dbReference type="Gene3D" id="3.40.50.2300">
    <property type="match status" value="1"/>
</dbReference>
<dbReference type="RefSeq" id="WP_089375098.1">
    <property type="nucleotide sequence ID" value="NZ_FZOA01000003.1"/>
</dbReference>
<evidence type="ECO:0000256" key="3">
    <source>
        <dbReference type="PROSITE-ProRule" id="PRU00169"/>
    </source>
</evidence>
<evidence type="ECO:0000256" key="1">
    <source>
        <dbReference type="ARBA" id="ARBA00022553"/>
    </source>
</evidence>
<dbReference type="OrthoDB" id="9780593at2"/>
<dbReference type="InterPro" id="IPR011006">
    <property type="entry name" value="CheY-like_superfamily"/>
</dbReference>
<name>A0A238Z061_9PROT</name>
<dbReference type="GO" id="GO:0003677">
    <property type="term" value="F:DNA binding"/>
    <property type="evidence" value="ECO:0007669"/>
    <property type="project" value="UniProtKB-KW"/>
</dbReference>
<dbReference type="InterPro" id="IPR058245">
    <property type="entry name" value="NreC/VraR/RcsB-like_REC"/>
</dbReference>
<dbReference type="PRINTS" id="PR00038">
    <property type="entry name" value="HTHLUXR"/>
</dbReference>
<dbReference type="PANTHER" id="PTHR43214:SF43">
    <property type="entry name" value="TWO-COMPONENT RESPONSE REGULATOR"/>
    <property type="match status" value="1"/>
</dbReference>
<dbReference type="Proteomes" id="UP000198305">
    <property type="component" value="Unassembled WGS sequence"/>
</dbReference>
<keyword evidence="1 3" id="KW-0597">Phosphoprotein</keyword>
<keyword evidence="2" id="KW-0238">DNA-binding</keyword>
<dbReference type="EMBL" id="FZOA01000003">
    <property type="protein sequence ID" value="SNR76760.1"/>
    <property type="molecule type" value="Genomic_DNA"/>
</dbReference>
<protein>
    <submittedName>
        <fullName evidence="6">Two component transcriptional regulator, LuxR family</fullName>
    </submittedName>
</protein>
<feature type="domain" description="HTH luxR-type" evidence="4">
    <location>
        <begin position="141"/>
        <end position="206"/>
    </location>
</feature>
<evidence type="ECO:0000313" key="6">
    <source>
        <dbReference type="EMBL" id="SNR76760.1"/>
    </source>
</evidence>
<accession>A0A238Z061</accession>
<evidence type="ECO:0000259" key="4">
    <source>
        <dbReference type="PROSITE" id="PS50043"/>
    </source>
</evidence>
<dbReference type="SUPFAM" id="SSF52172">
    <property type="entry name" value="CheY-like"/>
    <property type="match status" value="1"/>
</dbReference>
<dbReference type="AlphaFoldDB" id="A0A238Z061"/>
<dbReference type="GO" id="GO:0006355">
    <property type="term" value="P:regulation of DNA-templated transcription"/>
    <property type="evidence" value="ECO:0007669"/>
    <property type="project" value="InterPro"/>
</dbReference>
<dbReference type="InterPro" id="IPR016032">
    <property type="entry name" value="Sig_transdc_resp-reg_C-effctor"/>
</dbReference>
<dbReference type="CDD" id="cd17535">
    <property type="entry name" value="REC_NarL-like"/>
    <property type="match status" value="1"/>
</dbReference>
<dbReference type="PANTHER" id="PTHR43214">
    <property type="entry name" value="TWO-COMPONENT RESPONSE REGULATOR"/>
    <property type="match status" value="1"/>
</dbReference>
<dbReference type="GO" id="GO:0000160">
    <property type="term" value="P:phosphorelay signal transduction system"/>
    <property type="evidence" value="ECO:0007669"/>
    <property type="project" value="InterPro"/>
</dbReference>
<dbReference type="InterPro" id="IPR001789">
    <property type="entry name" value="Sig_transdc_resp-reg_receiver"/>
</dbReference>
<dbReference type="InterPro" id="IPR000792">
    <property type="entry name" value="Tscrpt_reg_LuxR_C"/>
</dbReference>